<dbReference type="Gene3D" id="3.40.50.1820">
    <property type="entry name" value="alpha/beta hydrolase"/>
    <property type="match status" value="1"/>
</dbReference>
<dbReference type="GO" id="GO:0008474">
    <property type="term" value="F:palmitoyl-(protein) hydrolase activity"/>
    <property type="evidence" value="ECO:0007669"/>
    <property type="project" value="UniProtKB-EC"/>
</dbReference>
<protein>
    <recommendedName>
        <fullName evidence="2">palmitoyl-protein hydrolase</fullName>
        <ecNumber evidence="2">3.1.2.22</ecNumber>
    </recommendedName>
</protein>
<dbReference type="InterPro" id="IPR029058">
    <property type="entry name" value="AB_hydrolase_fold"/>
</dbReference>
<evidence type="ECO:0000313" key="6">
    <source>
        <dbReference type="Proteomes" id="UP001497623"/>
    </source>
</evidence>
<keyword evidence="3" id="KW-0378">Hydrolase</keyword>
<evidence type="ECO:0000313" key="5">
    <source>
        <dbReference type="EMBL" id="CAL4098335.1"/>
    </source>
</evidence>
<dbReference type="GO" id="GO:0005737">
    <property type="term" value="C:cytoplasm"/>
    <property type="evidence" value="ECO:0007669"/>
    <property type="project" value="TreeGrafter"/>
</dbReference>
<feature type="non-terminal residue" evidence="5">
    <location>
        <position position="1"/>
    </location>
</feature>
<dbReference type="EC" id="3.1.2.22" evidence="2"/>
<feature type="domain" description="Phospholipase/carboxylesterase/thioesterase" evidence="4">
    <location>
        <begin position="24"/>
        <end position="242"/>
    </location>
</feature>
<accession>A0AAV2QUP8</accession>
<dbReference type="InterPro" id="IPR050565">
    <property type="entry name" value="LYPA1-2/EST-like"/>
</dbReference>
<dbReference type="AlphaFoldDB" id="A0AAV2QUP8"/>
<reference evidence="5 6" key="1">
    <citation type="submission" date="2024-05" db="EMBL/GenBank/DDBJ databases">
        <authorList>
            <person name="Wallberg A."/>
        </authorList>
    </citation>
    <scope>NUCLEOTIDE SEQUENCE [LARGE SCALE GENOMIC DNA]</scope>
</reference>
<evidence type="ECO:0000256" key="2">
    <source>
        <dbReference type="ARBA" id="ARBA00012423"/>
    </source>
</evidence>
<evidence type="ECO:0000256" key="3">
    <source>
        <dbReference type="ARBA" id="ARBA00022801"/>
    </source>
</evidence>
<comment type="caution">
    <text evidence="5">The sequence shown here is derived from an EMBL/GenBank/DDBJ whole genome shotgun (WGS) entry which is preliminary data.</text>
</comment>
<dbReference type="Proteomes" id="UP001497623">
    <property type="component" value="Unassembled WGS sequence"/>
</dbReference>
<dbReference type="Pfam" id="PF02230">
    <property type="entry name" value="Abhydrolase_2"/>
    <property type="match status" value="1"/>
</dbReference>
<gene>
    <name evidence="5" type="ORF">MNOR_LOCUS16196</name>
</gene>
<dbReference type="PANTHER" id="PTHR10655">
    <property type="entry name" value="LYSOPHOSPHOLIPASE-RELATED"/>
    <property type="match status" value="1"/>
</dbReference>
<organism evidence="5 6">
    <name type="scientific">Meganyctiphanes norvegica</name>
    <name type="common">Northern krill</name>
    <name type="synonym">Thysanopoda norvegica</name>
    <dbReference type="NCBI Taxonomy" id="48144"/>
    <lineage>
        <taxon>Eukaryota</taxon>
        <taxon>Metazoa</taxon>
        <taxon>Ecdysozoa</taxon>
        <taxon>Arthropoda</taxon>
        <taxon>Crustacea</taxon>
        <taxon>Multicrustacea</taxon>
        <taxon>Malacostraca</taxon>
        <taxon>Eumalacostraca</taxon>
        <taxon>Eucarida</taxon>
        <taxon>Euphausiacea</taxon>
        <taxon>Euphausiidae</taxon>
        <taxon>Meganyctiphanes</taxon>
    </lineage>
</organism>
<sequence length="246" mass="27595">HRSYVIHSCDLFYLKMASKVLNLSVVTQAEIKQTASIIFLHGSGDTGHGIREWVGAVLGKELSFPHIKILYPTAPRQGYTPMNGMLSTVWFDRSITPPGRQRSLACPNGPAEDIWTMTDDKMRGQPQIGILANRGFSMGGCMAFHLGYRSRKDIRGVFALSAFLNKNSVVYQNLASAPQASLPALIQFHGDQDQLVLPPWGKDTFQELRSAGVSGHYHTFPDLHHEMNRKEIKMLKDWILKHLPEL</sequence>
<feature type="non-terminal residue" evidence="5">
    <location>
        <position position="246"/>
    </location>
</feature>
<name>A0AAV2QUP8_MEGNR</name>
<evidence type="ECO:0000256" key="1">
    <source>
        <dbReference type="ARBA" id="ARBA00006499"/>
    </source>
</evidence>
<evidence type="ECO:0000259" key="4">
    <source>
        <dbReference type="Pfam" id="PF02230"/>
    </source>
</evidence>
<proteinExistence type="inferred from homology"/>
<dbReference type="SUPFAM" id="SSF53474">
    <property type="entry name" value="alpha/beta-Hydrolases"/>
    <property type="match status" value="1"/>
</dbReference>
<comment type="similarity">
    <text evidence="1">Belongs to the AB hydrolase superfamily. AB hydrolase 2 family.</text>
</comment>
<keyword evidence="6" id="KW-1185">Reference proteome</keyword>
<dbReference type="GO" id="GO:0052689">
    <property type="term" value="F:carboxylic ester hydrolase activity"/>
    <property type="evidence" value="ECO:0007669"/>
    <property type="project" value="TreeGrafter"/>
</dbReference>
<dbReference type="InterPro" id="IPR003140">
    <property type="entry name" value="PLipase/COase/thioEstase"/>
</dbReference>
<dbReference type="PANTHER" id="PTHR10655:SF17">
    <property type="entry name" value="LYSOPHOSPHOLIPASE-LIKE PROTEIN 1"/>
    <property type="match status" value="1"/>
</dbReference>
<dbReference type="EMBL" id="CAXKWB010010527">
    <property type="protein sequence ID" value="CAL4098335.1"/>
    <property type="molecule type" value="Genomic_DNA"/>
</dbReference>